<evidence type="ECO:0000313" key="3">
    <source>
        <dbReference type="Proteomes" id="UP000019150"/>
    </source>
</evidence>
<dbReference type="AlphaFoldDB" id="W5TE40"/>
<dbReference type="HOGENOM" id="CLU_3045839_0_0_11"/>
<dbReference type="KEGG" id="nno:NONO_c24720"/>
<reference evidence="2 3" key="1">
    <citation type="journal article" date="2014" name="Appl. Environ. Microbiol.">
        <title>Insights into the Microbial Degradation of Rubber and Gutta-Percha by Analysis of the Complete Genome of Nocardia nova SH22a.</title>
        <authorList>
            <person name="Luo Q."/>
            <person name="Hiessl S."/>
            <person name="Poehlein A."/>
            <person name="Daniel R."/>
            <person name="Steinbuchel A."/>
        </authorList>
    </citation>
    <scope>NUCLEOTIDE SEQUENCE [LARGE SCALE GENOMIC DNA]</scope>
    <source>
        <strain evidence="2">SH22a</strain>
    </source>
</reference>
<gene>
    <name evidence="2" type="ORF">NONO_c24720</name>
</gene>
<dbReference type="EMBL" id="CP006850">
    <property type="protein sequence ID" value="AHH17268.1"/>
    <property type="molecule type" value="Genomic_DNA"/>
</dbReference>
<organism evidence="2 3">
    <name type="scientific">Nocardia nova SH22a</name>
    <dbReference type="NCBI Taxonomy" id="1415166"/>
    <lineage>
        <taxon>Bacteria</taxon>
        <taxon>Bacillati</taxon>
        <taxon>Actinomycetota</taxon>
        <taxon>Actinomycetes</taxon>
        <taxon>Mycobacteriales</taxon>
        <taxon>Nocardiaceae</taxon>
        <taxon>Nocardia</taxon>
    </lineage>
</organism>
<name>W5TE40_9NOCA</name>
<dbReference type="Proteomes" id="UP000019150">
    <property type="component" value="Chromosome"/>
</dbReference>
<feature type="region of interest" description="Disordered" evidence="1">
    <location>
        <begin position="1"/>
        <end position="36"/>
    </location>
</feature>
<dbReference type="eggNOG" id="ENOG5032CS4">
    <property type="taxonomic scope" value="Bacteria"/>
</dbReference>
<protein>
    <submittedName>
        <fullName evidence="2">Uncharacterized protein</fullName>
    </submittedName>
</protein>
<proteinExistence type="predicted"/>
<keyword evidence="3" id="KW-1185">Reference proteome</keyword>
<dbReference type="PATRIC" id="fig|1415166.3.peg.2526"/>
<sequence length="54" mass="6142">MSTEPEARQVNPIVQKAADQVGKRRRARKSKAKDLPRWECRGQLSLFDSTGDTQ</sequence>
<dbReference type="RefSeq" id="WP_193365184.1">
    <property type="nucleotide sequence ID" value="NZ_CP006850.1"/>
</dbReference>
<accession>W5TE40</accession>
<evidence type="ECO:0000313" key="2">
    <source>
        <dbReference type="EMBL" id="AHH17268.1"/>
    </source>
</evidence>
<evidence type="ECO:0000256" key="1">
    <source>
        <dbReference type="SAM" id="MobiDB-lite"/>
    </source>
</evidence>
<dbReference type="STRING" id="1415166.NONO_c24720"/>